<dbReference type="EMBL" id="JBBKAR010000001">
    <property type="protein sequence ID" value="MEJ8302431.1"/>
    <property type="molecule type" value="Genomic_DNA"/>
</dbReference>
<comment type="caution">
    <text evidence="1">The sequence shown here is derived from an EMBL/GenBank/DDBJ whole genome shotgun (WGS) entry which is preliminary data.</text>
</comment>
<name>A0ACC6P6A9_9BACL</name>
<proteinExistence type="predicted"/>
<accession>A0ACC6P6A9</accession>
<keyword evidence="1" id="KW-0378">Hydrolase</keyword>
<organism evidence="1 2">
    <name type="scientific">Saccharibacillus sacchari</name>
    <dbReference type="NCBI Taxonomy" id="456493"/>
    <lineage>
        <taxon>Bacteria</taxon>
        <taxon>Bacillati</taxon>
        <taxon>Bacillota</taxon>
        <taxon>Bacilli</taxon>
        <taxon>Bacillales</taxon>
        <taxon>Paenibacillaceae</taxon>
        <taxon>Saccharibacillus</taxon>
    </lineage>
</organism>
<dbReference type="Proteomes" id="UP001380953">
    <property type="component" value="Unassembled WGS sequence"/>
</dbReference>
<gene>
    <name evidence="1" type="ORF">WKI47_00730</name>
</gene>
<protein>
    <submittedName>
        <fullName evidence="1">HAD-IA family hydrolase</fullName>
    </submittedName>
</protein>
<keyword evidence="2" id="KW-1185">Reference proteome</keyword>
<evidence type="ECO:0000313" key="1">
    <source>
        <dbReference type="EMBL" id="MEJ8302431.1"/>
    </source>
</evidence>
<sequence>MKLERAKPQLVFDVGGVLAENLDEFWSGMAQASGVKRADLRTRYKAEVGAALWRGSLAEEDFWLWLGETCPTVKTSEARALLKKVLIPLPALGWVKGWSENADIHILSNHVAEWIYPLFTEIEDSISSIVVSSEVGYEKPDPRLFEWAATKLKGSDICFVDDKLSNLEAAQRLGWDTILADPDGHWVREIDDRLNARV</sequence>
<evidence type="ECO:0000313" key="2">
    <source>
        <dbReference type="Proteomes" id="UP001380953"/>
    </source>
</evidence>
<reference evidence="1" key="1">
    <citation type="submission" date="2024-03" db="EMBL/GenBank/DDBJ databases">
        <title>Whole genome sequecning of epiphytes from Marcgravia umbellata leaves.</title>
        <authorList>
            <person name="Kumar G."/>
            <person name="Savka M.A."/>
        </authorList>
    </citation>
    <scope>NUCLEOTIDE SEQUENCE</scope>
    <source>
        <strain evidence="1">RIT_BL5</strain>
    </source>
</reference>